<feature type="transmembrane region" description="Helical" evidence="1">
    <location>
        <begin position="6"/>
        <end position="23"/>
    </location>
</feature>
<protein>
    <submittedName>
        <fullName evidence="3">Phosphatase PAP2 family protein</fullName>
    </submittedName>
</protein>
<dbReference type="Gene3D" id="1.20.144.10">
    <property type="entry name" value="Phosphatidic acid phosphatase type 2/haloperoxidase"/>
    <property type="match status" value="2"/>
</dbReference>
<feature type="transmembrane region" description="Helical" evidence="1">
    <location>
        <begin position="83"/>
        <end position="105"/>
    </location>
</feature>
<sequence length="220" mass="24191">MTTKALIVLLIGVIYLCAIFALWPRIDLDVASLFYHAGHFIGRTPAGEHFRRFFYDAPYFLLAAFIMTAIAKSFGRVERGPGWRAIVFLVASLALGPGLLVNGVLKEVSHRPRPEQTLDFGGRWSFEPYDSFAGQCGHNCSFVSGEAATAAWTLAPALLAPPPARILAIAAALLFTLATGGLRMAFGGHYFSDVLFAALFTFVIVLALYRWYRRGEQARD</sequence>
<keyword evidence="1" id="KW-1133">Transmembrane helix</keyword>
<reference evidence="3" key="1">
    <citation type="journal article" date="2022" name="ISME J.">
        <title>Identification of active gaseous-alkane degraders at natural gas seeps.</title>
        <authorList>
            <person name="Farhan Ul Haque M."/>
            <person name="Hernandez M."/>
            <person name="Crombie A.T."/>
            <person name="Murrell J.C."/>
        </authorList>
    </citation>
    <scope>NUCLEOTIDE SEQUENCE</scope>
    <source>
        <strain evidence="3">PC2</strain>
    </source>
</reference>
<organism evidence="3 4">
    <name type="scientific">Candidatus Rhodoblastus alkanivorans</name>
    <dbReference type="NCBI Taxonomy" id="2954117"/>
    <lineage>
        <taxon>Bacteria</taxon>
        <taxon>Pseudomonadati</taxon>
        <taxon>Pseudomonadota</taxon>
        <taxon>Alphaproteobacteria</taxon>
        <taxon>Hyphomicrobiales</taxon>
        <taxon>Rhodoblastaceae</taxon>
        <taxon>Rhodoblastus</taxon>
    </lineage>
</organism>
<name>A0ABS9Z3S2_9HYPH</name>
<evidence type="ECO:0000256" key="1">
    <source>
        <dbReference type="SAM" id="Phobius"/>
    </source>
</evidence>
<evidence type="ECO:0000259" key="2">
    <source>
        <dbReference type="Pfam" id="PF01569"/>
    </source>
</evidence>
<proteinExistence type="predicted"/>
<evidence type="ECO:0000313" key="3">
    <source>
        <dbReference type="EMBL" id="MCI4681292.1"/>
    </source>
</evidence>
<feature type="domain" description="Phosphatidic acid phosphatase type 2/haloperoxidase" evidence="2">
    <location>
        <begin position="88"/>
        <end position="214"/>
    </location>
</feature>
<feature type="transmembrane region" description="Helical" evidence="1">
    <location>
        <begin position="53"/>
        <end position="71"/>
    </location>
</feature>
<dbReference type="Pfam" id="PF01569">
    <property type="entry name" value="PAP2"/>
    <property type="match status" value="1"/>
</dbReference>
<dbReference type="EMBL" id="JAIVFP010000001">
    <property type="protein sequence ID" value="MCI4681292.1"/>
    <property type="molecule type" value="Genomic_DNA"/>
</dbReference>
<dbReference type="RefSeq" id="WP_243065365.1">
    <property type="nucleotide sequence ID" value="NZ_JAIVFK010000008.1"/>
</dbReference>
<evidence type="ECO:0000313" key="4">
    <source>
        <dbReference type="Proteomes" id="UP001139104"/>
    </source>
</evidence>
<keyword evidence="4" id="KW-1185">Reference proteome</keyword>
<accession>A0ABS9Z3S2</accession>
<dbReference type="InterPro" id="IPR036938">
    <property type="entry name" value="PAP2/HPO_sf"/>
</dbReference>
<dbReference type="SUPFAM" id="SSF48317">
    <property type="entry name" value="Acid phosphatase/Vanadium-dependent haloperoxidase"/>
    <property type="match status" value="1"/>
</dbReference>
<gene>
    <name evidence="3" type="ORF">K2U94_00635</name>
</gene>
<dbReference type="Proteomes" id="UP001139104">
    <property type="component" value="Unassembled WGS sequence"/>
</dbReference>
<comment type="caution">
    <text evidence="3">The sequence shown here is derived from an EMBL/GenBank/DDBJ whole genome shotgun (WGS) entry which is preliminary data.</text>
</comment>
<keyword evidence="1" id="KW-0472">Membrane</keyword>
<feature type="transmembrane region" description="Helical" evidence="1">
    <location>
        <begin position="194"/>
        <end position="212"/>
    </location>
</feature>
<keyword evidence="1" id="KW-0812">Transmembrane</keyword>
<dbReference type="InterPro" id="IPR000326">
    <property type="entry name" value="PAP2/HPO"/>
</dbReference>